<dbReference type="Gene3D" id="2.120.10.10">
    <property type="match status" value="1"/>
</dbReference>
<keyword evidence="1" id="KW-0732">Signal</keyword>
<dbReference type="CDD" id="cd15482">
    <property type="entry name" value="Sialidase_non-viral"/>
    <property type="match status" value="1"/>
</dbReference>
<accession>A0A847RPF3</accession>
<protein>
    <recommendedName>
        <fullName evidence="2">Sialidase domain-containing protein</fullName>
    </recommendedName>
</protein>
<dbReference type="Pfam" id="PF13517">
    <property type="entry name" value="FG-GAP_3"/>
    <property type="match status" value="2"/>
</dbReference>
<evidence type="ECO:0000256" key="1">
    <source>
        <dbReference type="ARBA" id="ARBA00022729"/>
    </source>
</evidence>
<dbReference type="PANTHER" id="PTHR46580">
    <property type="entry name" value="SENSOR KINASE-RELATED"/>
    <property type="match status" value="1"/>
</dbReference>
<sequence length="745" mass="81258">MKKLFEKTCPAIWLLMAFLLFSCTKPEKKLSPLDAGEKTMGALLLQGTPINNLLFESKIMQERQGNFTGYNFLTGDVTGDGRADLIAVTPQFGRAVVWENKGYVFGAPVAWMENQGNYSGYNFMVSDMSGDGKADLIAVEPQLGKAVIWRSSGSGFPLMAPLMQNQGNLSSYTFLTADMTGDGKADLLAVTPATGRTIIWPSTGNGMGAAAVWTDNQGNYTGYTFLAADMTGDGKSDLVAVIPQPGRAVIWNSTGSSLGTAASWMENQGNYTGYNFMAADMTGDGRSDLVAVTPQYGRAVMWNSTGSSFGVAAAMMEGQGDYSGHTFCLGEFNGTDFSGDRRYDLLAVKDTTGQATLWSYNHAVWKVDSTAIKPAELQHLGGNAWNNDDIQQPYLVYMPEQNKLLMQLLSFPAVPNGVNSSQRVLVSSTDQGASWSGRSQFPIGKPIGLTYAGNGVLYSFEEDFNHLFYKSTNYGVSWASTGTPPTSTTSIYAWNPVLVTNSGGTQQITETGYSQNNLPFGQNVNYFSQPFIRSSTDQGATWSIPRAVTNWKGYNEVSLVVAGNGDWVAALRKDTDPSQFNYNDHQVNYDNYSGLAVSISKDQGATWSNPQVLFSYGRHHASVILLNDQHTLLMTYAVRVGGARCGTDDNFCNSPDGYPYYGIEAVVSTDNGATWNIDKRYVISRWKGNLPLTNPNYFFRSCQSTSTVQLPDGSLLTAYGTGRYRTTSANGGWFMDTDVVKWKLW</sequence>
<dbReference type="SUPFAM" id="SSF69318">
    <property type="entry name" value="Integrin alpha N-terminal domain"/>
    <property type="match status" value="1"/>
</dbReference>
<dbReference type="EMBL" id="JABAIA010000001">
    <property type="protein sequence ID" value="NLR62728.1"/>
    <property type="molecule type" value="Genomic_DNA"/>
</dbReference>
<keyword evidence="4" id="KW-1185">Reference proteome</keyword>
<organism evidence="3 4">
    <name type="scientific">Chitinophaga varians</name>
    <dbReference type="NCBI Taxonomy" id="2202339"/>
    <lineage>
        <taxon>Bacteria</taxon>
        <taxon>Pseudomonadati</taxon>
        <taxon>Bacteroidota</taxon>
        <taxon>Chitinophagia</taxon>
        <taxon>Chitinophagales</taxon>
        <taxon>Chitinophagaceae</taxon>
        <taxon>Chitinophaga</taxon>
    </lineage>
</organism>
<dbReference type="PROSITE" id="PS51257">
    <property type="entry name" value="PROKAR_LIPOPROTEIN"/>
    <property type="match status" value="1"/>
</dbReference>
<comment type="caution">
    <text evidence="3">The sequence shown here is derived from an EMBL/GenBank/DDBJ whole genome shotgun (WGS) entry which is preliminary data.</text>
</comment>
<evidence type="ECO:0000313" key="4">
    <source>
        <dbReference type="Proteomes" id="UP000570474"/>
    </source>
</evidence>
<dbReference type="Gene3D" id="2.130.10.130">
    <property type="entry name" value="Integrin alpha, N-terminal"/>
    <property type="match status" value="2"/>
</dbReference>
<dbReference type="Proteomes" id="UP000570474">
    <property type="component" value="Unassembled WGS sequence"/>
</dbReference>
<dbReference type="InterPro" id="IPR013517">
    <property type="entry name" value="FG-GAP"/>
</dbReference>
<reference evidence="3 4" key="1">
    <citation type="submission" date="2020-04" db="EMBL/GenBank/DDBJ databases">
        <authorList>
            <person name="Yin C."/>
        </authorList>
    </citation>
    <scope>NUCLEOTIDE SEQUENCE [LARGE SCALE GENOMIC DNA]</scope>
    <source>
        <strain evidence="3 4">Ae27</strain>
    </source>
</reference>
<feature type="domain" description="Sialidase" evidence="2">
    <location>
        <begin position="388"/>
        <end position="613"/>
    </location>
</feature>
<dbReference type="Pfam" id="PF13088">
    <property type="entry name" value="BNR_2"/>
    <property type="match status" value="1"/>
</dbReference>
<dbReference type="RefSeq" id="WP_168868781.1">
    <property type="nucleotide sequence ID" value="NZ_JABAIA010000001.1"/>
</dbReference>
<dbReference type="InterPro" id="IPR036278">
    <property type="entry name" value="Sialidase_sf"/>
</dbReference>
<gene>
    <name evidence="3" type="ORF">HGH92_00295</name>
</gene>
<name>A0A847RPF3_9BACT</name>
<dbReference type="AlphaFoldDB" id="A0A847RPF3"/>
<dbReference type="SUPFAM" id="SSF50939">
    <property type="entry name" value="Sialidases"/>
    <property type="match status" value="1"/>
</dbReference>
<dbReference type="InterPro" id="IPR028994">
    <property type="entry name" value="Integrin_alpha_N"/>
</dbReference>
<dbReference type="InterPro" id="IPR011040">
    <property type="entry name" value="Sialidase"/>
</dbReference>
<proteinExistence type="predicted"/>
<evidence type="ECO:0000259" key="2">
    <source>
        <dbReference type="Pfam" id="PF13088"/>
    </source>
</evidence>
<evidence type="ECO:0000313" key="3">
    <source>
        <dbReference type="EMBL" id="NLR62728.1"/>
    </source>
</evidence>